<keyword evidence="3" id="KW-1185">Reference proteome</keyword>
<dbReference type="GO" id="GO:0005524">
    <property type="term" value="F:ATP binding"/>
    <property type="evidence" value="ECO:0007669"/>
    <property type="project" value="InterPro"/>
</dbReference>
<proteinExistence type="predicted"/>
<reference evidence="4" key="1">
    <citation type="submission" date="2017-02" db="UniProtKB">
        <authorList>
            <consortium name="WormBaseParasite"/>
        </authorList>
    </citation>
    <scope>IDENTIFICATION</scope>
</reference>
<dbReference type="InterPro" id="IPR011545">
    <property type="entry name" value="DEAD/DEAH_box_helicase_dom"/>
</dbReference>
<dbReference type="EMBL" id="UXUI01007754">
    <property type="protein sequence ID" value="VDD89314.1"/>
    <property type="molecule type" value="Genomic_DNA"/>
</dbReference>
<dbReference type="GO" id="GO:0003676">
    <property type="term" value="F:nucleic acid binding"/>
    <property type="evidence" value="ECO:0007669"/>
    <property type="project" value="InterPro"/>
</dbReference>
<dbReference type="InterPro" id="IPR051363">
    <property type="entry name" value="RLR_Helicase"/>
</dbReference>
<evidence type="ECO:0000313" key="2">
    <source>
        <dbReference type="EMBL" id="VDD89314.1"/>
    </source>
</evidence>
<evidence type="ECO:0000259" key="1">
    <source>
        <dbReference type="PROSITE" id="PS51192"/>
    </source>
</evidence>
<dbReference type="GO" id="GO:0005737">
    <property type="term" value="C:cytoplasm"/>
    <property type="evidence" value="ECO:0007669"/>
    <property type="project" value="TreeGrafter"/>
</dbReference>
<dbReference type="PROSITE" id="PS51192">
    <property type="entry name" value="HELICASE_ATP_BIND_1"/>
    <property type="match status" value="1"/>
</dbReference>
<dbReference type="STRING" id="51028.A0A0N4V2V8"/>
<dbReference type="WBParaSite" id="EVEC_0000435701-mRNA-1">
    <property type="protein sequence ID" value="EVEC_0000435701-mRNA-1"/>
    <property type="gene ID" value="EVEC_0000435701"/>
</dbReference>
<dbReference type="PANTHER" id="PTHR14074:SF16">
    <property type="entry name" value="ANTIVIRAL INNATE IMMUNE RESPONSE RECEPTOR RIG-I"/>
    <property type="match status" value="1"/>
</dbReference>
<evidence type="ECO:0000313" key="3">
    <source>
        <dbReference type="Proteomes" id="UP000274131"/>
    </source>
</evidence>
<dbReference type="PANTHER" id="PTHR14074">
    <property type="entry name" value="HELICASE WITH DEATH DOMAIN-RELATED"/>
    <property type="match status" value="1"/>
</dbReference>
<dbReference type="Gene3D" id="1.20.1320.30">
    <property type="match status" value="1"/>
</dbReference>
<dbReference type="Gene3D" id="3.40.50.300">
    <property type="entry name" value="P-loop containing nucleotide triphosphate hydrolases"/>
    <property type="match status" value="2"/>
</dbReference>
<dbReference type="SMART" id="SM00487">
    <property type="entry name" value="DEXDc"/>
    <property type="match status" value="1"/>
</dbReference>
<evidence type="ECO:0000313" key="4">
    <source>
        <dbReference type="WBParaSite" id="EVEC_0000435701-mRNA-1"/>
    </source>
</evidence>
<dbReference type="OrthoDB" id="5869566at2759"/>
<dbReference type="SUPFAM" id="SSF52540">
    <property type="entry name" value="P-loop containing nucleoside triphosphate hydrolases"/>
    <property type="match status" value="1"/>
</dbReference>
<organism evidence="4">
    <name type="scientific">Enterobius vermicularis</name>
    <name type="common">Human pinworm</name>
    <dbReference type="NCBI Taxonomy" id="51028"/>
    <lineage>
        <taxon>Eukaryota</taxon>
        <taxon>Metazoa</taxon>
        <taxon>Ecdysozoa</taxon>
        <taxon>Nematoda</taxon>
        <taxon>Chromadorea</taxon>
        <taxon>Rhabditida</taxon>
        <taxon>Spirurina</taxon>
        <taxon>Oxyuridomorpha</taxon>
        <taxon>Oxyuroidea</taxon>
        <taxon>Oxyuridae</taxon>
        <taxon>Enterobius</taxon>
    </lineage>
</organism>
<feature type="domain" description="Helicase ATP-binding" evidence="1">
    <location>
        <begin position="305"/>
        <end position="522"/>
    </location>
</feature>
<accession>A0A0N4V2V8</accession>
<gene>
    <name evidence="2" type="ORF">EVEC_LOCUS4065</name>
</gene>
<dbReference type="Proteomes" id="UP000274131">
    <property type="component" value="Unassembled WGS sequence"/>
</dbReference>
<dbReference type="InterPro" id="IPR027417">
    <property type="entry name" value="P-loop_NTPase"/>
</dbReference>
<name>A0A0N4V2V8_ENTVE</name>
<dbReference type="InterPro" id="IPR014001">
    <property type="entry name" value="Helicase_ATP-bd"/>
</dbReference>
<protein>
    <submittedName>
        <fullName evidence="4">Helicase ATP-binding domain-containing protein</fullName>
    </submittedName>
</protein>
<dbReference type="Pfam" id="PF00270">
    <property type="entry name" value="DEAD"/>
    <property type="match status" value="1"/>
</dbReference>
<reference evidence="2 3" key="2">
    <citation type="submission" date="2018-10" db="EMBL/GenBank/DDBJ databases">
        <authorList>
            <consortium name="Pathogen Informatics"/>
        </authorList>
    </citation>
    <scope>NUCLEOTIDE SEQUENCE [LARGE SCALE GENOMIC DNA]</scope>
</reference>
<sequence>MPQLTFSGKEELALGVLRLYEDELLNFLSDFDRLKEFSSLLNNGLFERLKGNFGDSRLRTVKEIWALLQIAPTRTVLLDHVLAFLNESALDGAKQLKEELHRLMASLRNEYQEKLIIFSGKVMELIDPSKIREILSAFPDFKKVSNLLDSVDKCGGRDPERRKKLLIRGVLLMDRNAQADFLAALSKCGVIAEKVVDEIWPDFANYYRIQVMDRQNGRERGDGTLRICLPGTSFSELMESDNNDCTVDLYSSSPSALRRNFEREQGQSDTTLIMTNLVLVEESKVVAHAEVSGEISLRDYQYELAEHACQGKNTVICAPTGSGKTVVAAYIIRDHIVKTVGDPKVGVFFLELTIFLRSKSVLYLCMLNTEEIYFQICFLVTNTTFLDQQAKLFERVMPFRRVATLSGVASSARSTPTAAVIENYDIIVVTPQIIVNLLKGSNKEGREQFSLSIFTLMIFDECHHASLSHPYNEIMKCYHSLKFTGVSNLVRRRQFQIIGLTASIGIGDAKTFEDGLKHLLQICAHLDCTVLSRVRKKRDNLMSYVAPNVSEVAFHPVDHETDVFYSHVVKLMSVFEKRFMSRGGSLSGNEKSQEFLKDSIGWRTRIVAEGRLLRGSDCGESDEIRAVMVDYGRVPCPKTSQAYEQWYSILRGRVIPEKVRKKEDQLVAMESLELIELLYKTLNLCDHFPCQIPQNYLKRQLSSMENRFTSEARNLITEFGIFGLDVSMEKNKLYEALRGTLLREFTSNNDSRVLIFVKTREAVSLLCESLNTDDALKAVGATCGTLVGKC</sequence>
<dbReference type="AlphaFoldDB" id="A0A0N4V2V8"/>